<dbReference type="AlphaFoldDB" id="A0A6J7L6Z0"/>
<dbReference type="EMBL" id="CAFBNE010000091">
    <property type="protein sequence ID" value="CAB4963797.1"/>
    <property type="molecule type" value="Genomic_DNA"/>
</dbReference>
<accession>A0A6J7L6Z0</accession>
<reference evidence="1" key="1">
    <citation type="submission" date="2020-05" db="EMBL/GenBank/DDBJ databases">
        <authorList>
            <person name="Chiriac C."/>
            <person name="Salcher M."/>
            <person name="Ghai R."/>
            <person name="Kavagutti S V."/>
        </authorList>
    </citation>
    <scope>NUCLEOTIDE SEQUENCE</scope>
</reference>
<protein>
    <submittedName>
        <fullName evidence="1">Unannotated protein</fullName>
    </submittedName>
</protein>
<gene>
    <name evidence="1" type="ORF">UFOPK3772_02424</name>
</gene>
<proteinExistence type="predicted"/>
<name>A0A6J7L6Z0_9ZZZZ</name>
<sequence>MADRKHDKDELINLDELCEMGKLSKQSYRGLRQQGKTPVAYRMGKRLYFKRGDAEAWLVNVRMVRIDPPRPPICRK</sequence>
<organism evidence="1">
    <name type="scientific">freshwater metagenome</name>
    <dbReference type="NCBI Taxonomy" id="449393"/>
    <lineage>
        <taxon>unclassified sequences</taxon>
        <taxon>metagenomes</taxon>
        <taxon>ecological metagenomes</taxon>
    </lineage>
</organism>
<evidence type="ECO:0000313" key="1">
    <source>
        <dbReference type="EMBL" id="CAB4963797.1"/>
    </source>
</evidence>